<dbReference type="GO" id="GO:0005737">
    <property type="term" value="C:cytoplasm"/>
    <property type="evidence" value="ECO:0007669"/>
    <property type="project" value="TreeGrafter"/>
</dbReference>
<dbReference type="Gene3D" id="1.20.1280.50">
    <property type="match status" value="1"/>
</dbReference>
<feature type="domain" description="ApaG" evidence="4">
    <location>
        <begin position="299"/>
        <end position="430"/>
    </location>
</feature>
<accession>A0A8B7ZCY8</accession>
<evidence type="ECO:0000256" key="2">
    <source>
        <dbReference type="ARBA" id="ARBA00022786"/>
    </source>
</evidence>
<keyword evidence="2" id="KW-0833">Ubl conjugation pathway</keyword>
<dbReference type="PANTHER" id="PTHR46550">
    <property type="entry name" value="F-BOX ONLY PROTEIN 3"/>
    <property type="match status" value="1"/>
</dbReference>
<dbReference type="InterPro" id="IPR036767">
    <property type="entry name" value="ApaG_sf"/>
</dbReference>
<dbReference type="AlphaFoldDB" id="A0A8B7ZCY8"/>
<dbReference type="OMA" id="YVHDKDC"/>
<dbReference type="SUPFAM" id="SSF81383">
    <property type="entry name" value="F-box domain"/>
    <property type="match status" value="1"/>
</dbReference>
<dbReference type="OrthoDB" id="2305498at2759"/>
<comment type="pathway">
    <text evidence="1">Protein modification; protein ubiquitination.</text>
</comment>
<gene>
    <name evidence="6" type="primary">LOC110984819</name>
</gene>
<reference evidence="6" key="1">
    <citation type="submission" date="2025-08" db="UniProtKB">
        <authorList>
            <consortium name="RefSeq"/>
        </authorList>
    </citation>
    <scope>IDENTIFICATION</scope>
</reference>
<dbReference type="Gene3D" id="2.60.40.1470">
    <property type="entry name" value="ApaG domain"/>
    <property type="match status" value="1"/>
</dbReference>
<dbReference type="PROSITE" id="PS50181">
    <property type="entry name" value="FBOX"/>
    <property type="match status" value="1"/>
</dbReference>
<name>A0A8B7ZCY8_ACAPL</name>
<dbReference type="Proteomes" id="UP000694845">
    <property type="component" value="Unplaced"/>
</dbReference>
<evidence type="ECO:0000256" key="1">
    <source>
        <dbReference type="ARBA" id="ARBA00004906"/>
    </source>
</evidence>
<dbReference type="RefSeq" id="XP_022101051.1">
    <property type="nucleotide sequence ID" value="XM_022245359.1"/>
</dbReference>
<dbReference type="Pfam" id="PF04379">
    <property type="entry name" value="DUF525"/>
    <property type="match status" value="1"/>
</dbReference>
<evidence type="ECO:0000313" key="6">
    <source>
        <dbReference type="RefSeq" id="XP_022101051.1"/>
    </source>
</evidence>
<dbReference type="GeneID" id="110984819"/>
<proteinExistence type="predicted"/>
<sequence>MEPKEETVDIVVHLPDELLLIVLSHVTYKDLCRVGCVCQRLRDLSRSNILWKRLCHIHWLDVCPIESDGDAESPTVWYRTFQESYRKLGQFIGCYSSVKGLWNRIESGLKGRGAKDILQTLNGPLTTEDEVIPVTDDLTIPADLMCSYNIHNGQADSYLDDGTLLGLGGLIRVYSFQSCPALLSYQSVLSHLGQLEKEMDDELLNEMELQTVKVLECPYSQITIRMCLNSTGEFQTGNMFYCHSKFISQSTFALPHEGFFLLAESFTDWLTQLANKLLDPGTIFHQSSLSRFYHEPSCVAVTEHVKVSVATAFISEMSGNPLRPGRKMFAYYITMAMDENSPRDKSCQLRTRHWVIADSNGKVETVDGAGVVGDFPIIQPGTSHSWSSCTSFVTSEGFMRGHFGMVNLRTMETFGVECPEFHMKALPFLQLRDPADDAMDDM</sequence>
<dbReference type="InterPro" id="IPR052121">
    <property type="entry name" value="F-box_SCF_Substrate_Recog"/>
</dbReference>
<dbReference type="SMART" id="SM00256">
    <property type="entry name" value="FBOX"/>
    <property type="match status" value="1"/>
</dbReference>
<evidence type="ECO:0000259" key="4">
    <source>
        <dbReference type="PROSITE" id="PS51087"/>
    </source>
</evidence>
<organism evidence="5 6">
    <name type="scientific">Acanthaster planci</name>
    <name type="common">Crown-of-thorns starfish</name>
    <dbReference type="NCBI Taxonomy" id="133434"/>
    <lineage>
        <taxon>Eukaryota</taxon>
        <taxon>Metazoa</taxon>
        <taxon>Echinodermata</taxon>
        <taxon>Eleutherozoa</taxon>
        <taxon>Asterozoa</taxon>
        <taxon>Asteroidea</taxon>
        <taxon>Valvatacea</taxon>
        <taxon>Valvatida</taxon>
        <taxon>Acanthasteridae</taxon>
        <taxon>Acanthaster</taxon>
    </lineage>
</organism>
<dbReference type="PROSITE" id="PS51087">
    <property type="entry name" value="APAG"/>
    <property type="match status" value="1"/>
</dbReference>
<dbReference type="SUPFAM" id="SSF110069">
    <property type="entry name" value="ApaG-like"/>
    <property type="match status" value="1"/>
</dbReference>
<protein>
    <submittedName>
        <fullName evidence="6">F-box only protein 3-like</fullName>
    </submittedName>
</protein>
<dbReference type="Pfam" id="PF12937">
    <property type="entry name" value="F-box-like"/>
    <property type="match status" value="1"/>
</dbReference>
<dbReference type="InterPro" id="IPR036047">
    <property type="entry name" value="F-box-like_dom_sf"/>
</dbReference>
<feature type="domain" description="F-box" evidence="3">
    <location>
        <begin position="8"/>
        <end position="54"/>
    </location>
</feature>
<dbReference type="CTD" id="26273"/>
<evidence type="ECO:0000313" key="5">
    <source>
        <dbReference type="Proteomes" id="UP000694845"/>
    </source>
</evidence>
<dbReference type="KEGG" id="aplc:110984819"/>
<dbReference type="InterPro" id="IPR001810">
    <property type="entry name" value="F-box_dom"/>
</dbReference>
<dbReference type="InterPro" id="IPR007474">
    <property type="entry name" value="ApaG_domain"/>
</dbReference>
<dbReference type="PANTHER" id="PTHR46550:SF1">
    <property type="entry name" value="F-BOX PROTEIN 3"/>
    <property type="match status" value="1"/>
</dbReference>
<keyword evidence="5" id="KW-1185">Reference proteome</keyword>
<evidence type="ECO:0000259" key="3">
    <source>
        <dbReference type="PROSITE" id="PS50181"/>
    </source>
</evidence>